<dbReference type="AlphaFoldDB" id="B8GJU2"/>
<dbReference type="InterPro" id="IPR011335">
    <property type="entry name" value="Restrct_endonuc-II-like"/>
</dbReference>
<dbReference type="OrthoDB" id="118036at2157"/>
<dbReference type="KEGG" id="mpl:Mpal_0369"/>
<dbReference type="eggNOG" id="arCOG09441">
    <property type="taxonomic scope" value="Archaea"/>
</dbReference>
<evidence type="ECO:0000313" key="1">
    <source>
        <dbReference type="EMBL" id="ACL15746.1"/>
    </source>
</evidence>
<gene>
    <name evidence="1" type="ordered locus">Mpal_0369</name>
</gene>
<dbReference type="GeneID" id="7271395"/>
<sequence>MSAKTVVDPGAEPVYAYLRRSAIEHEAVSRLRELGYRVIRTDGRYPGVNLIAMKGDHFRFVCIRRRKMPAGSLAEVAATYAEDQYELRRYISPIVAADLWIWSMADQWRYFAVYPGGIQEIGENDEHRL</sequence>
<dbReference type="SUPFAM" id="SSF52980">
    <property type="entry name" value="Restriction endonuclease-like"/>
    <property type="match status" value="1"/>
</dbReference>
<organism evidence="1 2">
    <name type="scientific">Methanosphaerula palustris (strain ATCC BAA-1556 / DSM 19958 / E1-9c)</name>
    <dbReference type="NCBI Taxonomy" id="521011"/>
    <lineage>
        <taxon>Archaea</taxon>
        <taxon>Methanobacteriati</taxon>
        <taxon>Methanobacteriota</taxon>
        <taxon>Stenosarchaea group</taxon>
        <taxon>Methanomicrobia</taxon>
        <taxon>Methanomicrobiales</taxon>
        <taxon>Methanoregulaceae</taxon>
        <taxon>Methanosphaerula</taxon>
    </lineage>
</organism>
<keyword evidence="2" id="KW-1185">Reference proteome</keyword>
<proteinExistence type="predicted"/>
<dbReference type="HOGENOM" id="CLU_1943884_0_0_2"/>
<dbReference type="Proteomes" id="UP000002457">
    <property type="component" value="Chromosome"/>
</dbReference>
<name>B8GJU2_METPE</name>
<evidence type="ECO:0000313" key="2">
    <source>
        <dbReference type="Proteomes" id="UP000002457"/>
    </source>
</evidence>
<accession>B8GJU2</accession>
<dbReference type="STRING" id="521011.Mpal_0369"/>
<reference evidence="1 2" key="1">
    <citation type="journal article" date="2015" name="Genome Announc.">
        <title>Complete Genome Sequence of Methanosphaerula palustris E1-9CT, a Hydrogenotrophic Methanogen Isolated from a Minerotrophic Fen Peatland.</title>
        <authorList>
            <person name="Cadillo-Quiroz H."/>
            <person name="Browne P."/>
            <person name="Kyrpides N."/>
            <person name="Woyke T."/>
            <person name="Goodwin L."/>
            <person name="Detter C."/>
            <person name="Yavitt J.B."/>
            <person name="Zinder S.H."/>
        </authorList>
    </citation>
    <scope>NUCLEOTIDE SEQUENCE [LARGE SCALE GENOMIC DNA]</scope>
    <source>
        <strain evidence="2">ATCC BAA-1556 / DSM 19958 / E1-9c</strain>
    </source>
</reference>
<protein>
    <submittedName>
        <fullName evidence="1">Uncharacterized protein</fullName>
    </submittedName>
</protein>
<dbReference type="RefSeq" id="WP_012617065.1">
    <property type="nucleotide sequence ID" value="NC_011832.1"/>
</dbReference>
<dbReference type="EMBL" id="CP001338">
    <property type="protein sequence ID" value="ACL15746.1"/>
    <property type="molecule type" value="Genomic_DNA"/>
</dbReference>